<keyword evidence="11" id="KW-0407">Ion channel</keyword>
<evidence type="ECO:0000259" key="13">
    <source>
        <dbReference type="Pfam" id="PF00520"/>
    </source>
</evidence>
<sequence length="245" mass="28034">MNLKMLSKQSLYTLVHDSDSTKGRLFALSIQLLIILSLISFSIETLPDLSALQRSYLHYIEIAVVILFSVEYLLRIYVAKNRLAYIFSFYGTIDLLAILPFYIASGLDLRTVRLFRLLRLLQIFKLFKYSKALQRFQRAFNLVKEEMFVFGVIAMIMLYLSAVGIYYFENAVQPELFQSIFHSLWWALTTLTTVGYGDMFPITVGGKIFTFFVLLVGLGIVAVPTGLIATALSQTRTEEDKKVEK</sequence>
<comment type="caution">
    <text evidence="14">The sequence shown here is derived from an EMBL/GenBank/DDBJ whole genome shotgun (WGS) entry which is preliminary data.</text>
</comment>
<keyword evidence="5" id="KW-0631">Potassium channel</keyword>
<organism evidence="14 15">
    <name type="scientific">Psychromonas marina</name>
    <dbReference type="NCBI Taxonomy" id="88364"/>
    <lineage>
        <taxon>Bacteria</taxon>
        <taxon>Pseudomonadati</taxon>
        <taxon>Pseudomonadota</taxon>
        <taxon>Gammaproteobacteria</taxon>
        <taxon>Alteromonadales</taxon>
        <taxon>Psychromonadaceae</taxon>
        <taxon>Psychromonas</taxon>
    </lineage>
</organism>
<protein>
    <recommendedName>
        <fullName evidence="13">Ion transport domain-containing protein</fullName>
    </recommendedName>
</protein>
<accession>A0ABQ6E062</accession>
<dbReference type="Proteomes" id="UP001157353">
    <property type="component" value="Unassembled WGS sequence"/>
</dbReference>
<dbReference type="Gene3D" id="1.20.120.350">
    <property type="entry name" value="Voltage-gated potassium channels. Chain C"/>
    <property type="match status" value="1"/>
</dbReference>
<feature type="transmembrane region" description="Helical" evidence="12">
    <location>
        <begin position="148"/>
        <end position="168"/>
    </location>
</feature>
<keyword evidence="2" id="KW-0813">Transport</keyword>
<evidence type="ECO:0000313" key="14">
    <source>
        <dbReference type="EMBL" id="GLS90555.1"/>
    </source>
</evidence>
<dbReference type="InterPro" id="IPR005821">
    <property type="entry name" value="Ion_trans_dom"/>
</dbReference>
<gene>
    <name evidence="14" type="ORF">GCM10007916_16220</name>
</gene>
<evidence type="ECO:0000256" key="5">
    <source>
        <dbReference type="ARBA" id="ARBA00022826"/>
    </source>
</evidence>
<keyword evidence="15" id="KW-1185">Reference proteome</keyword>
<evidence type="ECO:0000256" key="1">
    <source>
        <dbReference type="ARBA" id="ARBA00004141"/>
    </source>
</evidence>
<evidence type="ECO:0000256" key="6">
    <source>
        <dbReference type="ARBA" id="ARBA00022882"/>
    </source>
</evidence>
<dbReference type="Pfam" id="PF00520">
    <property type="entry name" value="Ion_trans"/>
    <property type="match status" value="1"/>
</dbReference>
<feature type="transmembrane region" description="Helical" evidence="12">
    <location>
        <begin position="180"/>
        <end position="197"/>
    </location>
</feature>
<dbReference type="PANTHER" id="PTHR11537">
    <property type="entry name" value="VOLTAGE-GATED POTASSIUM CHANNEL"/>
    <property type="match status" value="1"/>
</dbReference>
<keyword evidence="7" id="KW-0630">Potassium</keyword>
<evidence type="ECO:0000256" key="8">
    <source>
        <dbReference type="ARBA" id="ARBA00022989"/>
    </source>
</evidence>
<dbReference type="Gene3D" id="1.10.287.70">
    <property type="match status" value="1"/>
</dbReference>
<evidence type="ECO:0000256" key="10">
    <source>
        <dbReference type="ARBA" id="ARBA00023136"/>
    </source>
</evidence>
<reference evidence="15" key="1">
    <citation type="journal article" date="2019" name="Int. J. Syst. Evol. Microbiol.">
        <title>The Global Catalogue of Microorganisms (GCM) 10K type strain sequencing project: providing services to taxonomists for standard genome sequencing and annotation.</title>
        <authorList>
            <consortium name="The Broad Institute Genomics Platform"/>
            <consortium name="The Broad Institute Genome Sequencing Center for Infectious Disease"/>
            <person name="Wu L."/>
            <person name="Ma J."/>
        </authorList>
    </citation>
    <scope>NUCLEOTIDE SEQUENCE [LARGE SCALE GENOMIC DNA]</scope>
    <source>
        <strain evidence="15">NBRC 103166</strain>
    </source>
</reference>
<dbReference type="SUPFAM" id="SSF81324">
    <property type="entry name" value="Voltage-gated potassium channels"/>
    <property type="match status" value="1"/>
</dbReference>
<evidence type="ECO:0000256" key="2">
    <source>
        <dbReference type="ARBA" id="ARBA00022448"/>
    </source>
</evidence>
<evidence type="ECO:0000256" key="3">
    <source>
        <dbReference type="ARBA" id="ARBA00022538"/>
    </source>
</evidence>
<evidence type="ECO:0000313" key="15">
    <source>
        <dbReference type="Proteomes" id="UP001157353"/>
    </source>
</evidence>
<keyword evidence="9" id="KW-0406">Ion transport</keyword>
<keyword evidence="10 12" id="KW-0472">Membrane</keyword>
<evidence type="ECO:0000256" key="11">
    <source>
        <dbReference type="ARBA" id="ARBA00023303"/>
    </source>
</evidence>
<dbReference type="InterPro" id="IPR028325">
    <property type="entry name" value="VG_K_chnl"/>
</dbReference>
<feature type="transmembrane region" description="Helical" evidence="12">
    <location>
        <begin position="25"/>
        <end position="43"/>
    </location>
</feature>
<keyword evidence="6" id="KW-0851">Voltage-gated channel</keyword>
<keyword evidence="4 12" id="KW-0812">Transmembrane</keyword>
<keyword evidence="8 12" id="KW-1133">Transmembrane helix</keyword>
<feature type="transmembrane region" description="Helical" evidence="12">
    <location>
        <begin position="209"/>
        <end position="232"/>
    </location>
</feature>
<feature type="domain" description="Ion transport" evidence="13">
    <location>
        <begin position="24"/>
        <end position="238"/>
    </location>
</feature>
<evidence type="ECO:0000256" key="9">
    <source>
        <dbReference type="ARBA" id="ARBA00023065"/>
    </source>
</evidence>
<feature type="transmembrane region" description="Helical" evidence="12">
    <location>
        <begin position="83"/>
        <end position="103"/>
    </location>
</feature>
<evidence type="ECO:0000256" key="4">
    <source>
        <dbReference type="ARBA" id="ARBA00022692"/>
    </source>
</evidence>
<dbReference type="PANTHER" id="PTHR11537:SF254">
    <property type="entry name" value="POTASSIUM VOLTAGE-GATED CHANNEL PROTEIN SHAB"/>
    <property type="match status" value="1"/>
</dbReference>
<dbReference type="EMBL" id="BSPQ01000004">
    <property type="protein sequence ID" value="GLS90555.1"/>
    <property type="molecule type" value="Genomic_DNA"/>
</dbReference>
<keyword evidence="3" id="KW-0633">Potassium transport</keyword>
<feature type="transmembrane region" description="Helical" evidence="12">
    <location>
        <begin position="55"/>
        <end position="74"/>
    </location>
</feature>
<dbReference type="PRINTS" id="PR00169">
    <property type="entry name" value="KCHANNEL"/>
</dbReference>
<dbReference type="InterPro" id="IPR027359">
    <property type="entry name" value="Volt_channel_dom_sf"/>
</dbReference>
<evidence type="ECO:0000256" key="12">
    <source>
        <dbReference type="SAM" id="Phobius"/>
    </source>
</evidence>
<name>A0ABQ6E062_9GAMM</name>
<proteinExistence type="predicted"/>
<comment type="subcellular location">
    <subcellularLocation>
        <location evidence="1">Membrane</location>
        <topology evidence="1">Multi-pass membrane protein</topology>
    </subcellularLocation>
</comment>
<evidence type="ECO:0000256" key="7">
    <source>
        <dbReference type="ARBA" id="ARBA00022958"/>
    </source>
</evidence>